<evidence type="ECO:0000313" key="2">
    <source>
        <dbReference type="Proteomes" id="UP001151699"/>
    </source>
</evidence>
<name>A0A9Q0N1M8_9DIPT</name>
<comment type="caution">
    <text evidence="1">The sequence shown here is derived from an EMBL/GenBank/DDBJ whole genome shotgun (WGS) entry which is preliminary data.</text>
</comment>
<gene>
    <name evidence="1" type="ORF">Bhyg_05907</name>
</gene>
<accession>A0A9Q0N1M8</accession>
<dbReference type="Proteomes" id="UP001151699">
    <property type="component" value="Chromosome B"/>
</dbReference>
<organism evidence="1 2">
    <name type="scientific">Pseudolycoriella hygida</name>
    <dbReference type="NCBI Taxonomy" id="35572"/>
    <lineage>
        <taxon>Eukaryota</taxon>
        <taxon>Metazoa</taxon>
        <taxon>Ecdysozoa</taxon>
        <taxon>Arthropoda</taxon>
        <taxon>Hexapoda</taxon>
        <taxon>Insecta</taxon>
        <taxon>Pterygota</taxon>
        <taxon>Neoptera</taxon>
        <taxon>Endopterygota</taxon>
        <taxon>Diptera</taxon>
        <taxon>Nematocera</taxon>
        <taxon>Sciaroidea</taxon>
        <taxon>Sciaridae</taxon>
        <taxon>Pseudolycoriella</taxon>
    </lineage>
</organism>
<keyword evidence="2" id="KW-1185">Reference proteome</keyword>
<proteinExistence type="predicted"/>
<protein>
    <submittedName>
        <fullName evidence="1">Uncharacterized protein</fullName>
    </submittedName>
</protein>
<dbReference type="AlphaFoldDB" id="A0A9Q0N1M8"/>
<dbReference type="EMBL" id="WJQU01000002">
    <property type="protein sequence ID" value="KAJ6640974.1"/>
    <property type="molecule type" value="Genomic_DNA"/>
</dbReference>
<sequence length="32" mass="3947">MAHSPNFSMKTIFLQHLCKYPPKYLHYRHIFP</sequence>
<reference evidence="1" key="1">
    <citation type="submission" date="2022-07" db="EMBL/GenBank/DDBJ databases">
        <authorList>
            <person name="Trinca V."/>
            <person name="Uliana J.V.C."/>
            <person name="Torres T.T."/>
            <person name="Ward R.J."/>
            <person name="Monesi N."/>
        </authorList>
    </citation>
    <scope>NUCLEOTIDE SEQUENCE</scope>
    <source>
        <strain evidence="1">HSMRA1968</strain>
        <tissue evidence="1">Whole embryos</tissue>
    </source>
</reference>
<evidence type="ECO:0000313" key="1">
    <source>
        <dbReference type="EMBL" id="KAJ6640974.1"/>
    </source>
</evidence>